<feature type="region of interest" description="Disordered" evidence="1">
    <location>
        <begin position="1"/>
        <end position="75"/>
    </location>
</feature>
<feature type="compositionally biased region" description="Basic and acidic residues" evidence="1">
    <location>
        <begin position="60"/>
        <end position="69"/>
    </location>
</feature>
<dbReference type="Gene3D" id="3.40.50.300">
    <property type="entry name" value="P-loop containing nucleotide triphosphate hydrolases"/>
    <property type="match status" value="1"/>
</dbReference>
<feature type="compositionally biased region" description="Polar residues" evidence="1">
    <location>
        <begin position="26"/>
        <end position="35"/>
    </location>
</feature>
<dbReference type="Pfam" id="PF13481">
    <property type="entry name" value="AAA_25"/>
    <property type="match status" value="1"/>
</dbReference>
<protein>
    <submittedName>
        <fullName evidence="2">Uncharacterized protein</fullName>
    </submittedName>
</protein>
<dbReference type="EMBL" id="CP029479">
    <property type="protein sequence ID" value="AWM78531.1"/>
    <property type="molecule type" value="Genomic_DNA"/>
</dbReference>
<evidence type="ECO:0000256" key="1">
    <source>
        <dbReference type="SAM" id="MobiDB-lite"/>
    </source>
</evidence>
<dbReference type="Proteomes" id="UP000247763">
    <property type="component" value="Chromosome"/>
</dbReference>
<dbReference type="InterPro" id="IPR027417">
    <property type="entry name" value="P-loop_NTPase"/>
</dbReference>
<dbReference type="KEGG" id="phb:HYN04_12675"/>
<gene>
    <name evidence="2" type="ORF">HYN04_12675</name>
</gene>
<accession>A0A2Z3HYW0</accession>
<sequence length="407" mass="44297">MEVPLPSARADPSRFTLVRRGAMPNDTISQSSINPSGLRAPSLRQSPGEPRARPGAQDLTRPEPQERAPKPPLSRFSLRGMADELEARAAETRPLLGKFVMQGQSTMIYAAPNTGKTLVVLKLCLDAIDAGHIDPSKLYFVNADDSSQGLADKLRLMDDAGANMLAPGFKGFRSDQLAAIMTEMIDEGLASGTCIVLDTMKKFTDLMDKKRSSEFAQVCRQYVMASGTIVALGHTAKNPNADGSPRYQGTTDILEDFDAVYVGQPITSKRRPDVRGASFSKKKCRADSPETVAYAYTAKSGVSYPEKLASVLPIDPDDLDDYATESDEVSDPPVMNAIVRRLQAGSTDGKMALAKAVAKECGVSHRAAIEVLERYTGDKPFTHLWNFQKGPRGVRVYRLIDQRKPGD</sequence>
<evidence type="ECO:0000313" key="3">
    <source>
        <dbReference type="Proteomes" id="UP000247763"/>
    </source>
</evidence>
<evidence type="ECO:0000313" key="2">
    <source>
        <dbReference type="EMBL" id="AWM78531.1"/>
    </source>
</evidence>
<name>A0A2Z3HYW0_9CAUL</name>
<dbReference type="AlphaFoldDB" id="A0A2Z3HYW0"/>
<dbReference type="OrthoDB" id="784829at2"/>
<reference evidence="3" key="1">
    <citation type="submission" date="2018-05" db="EMBL/GenBank/DDBJ databases">
        <title>Genome sequencing of Phenylobacterium sp. HYN0004.</title>
        <authorList>
            <person name="Yi H."/>
            <person name="Baek C."/>
        </authorList>
    </citation>
    <scope>NUCLEOTIDE SEQUENCE [LARGE SCALE GENOMIC DNA]</scope>
    <source>
        <strain evidence="3">HYN0004</strain>
    </source>
</reference>
<proteinExistence type="predicted"/>
<organism evidence="2 3">
    <name type="scientific">Phenylobacterium parvum</name>
    <dbReference type="NCBI Taxonomy" id="2201350"/>
    <lineage>
        <taxon>Bacteria</taxon>
        <taxon>Pseudomonadati</taxon>
        <taxon>Pseudomonadota</taxon>
        <taxon>Alphaproteobacteria</taxon>
        <taxon>Caulobacterales</taxon>
        <taxon>Caulobacteraceae</taxon>
        <taxon>Phenylobacterium</taxon>
    </lineage>
</organism>
<keyword evidence="3" id="KW-1185">Reference proteome</keyword>